<evidence type="ECO:0000256" key="8">
    <source>
        <dbReference type="ARBA" id="ARBA00022946"/>
    </source>
</evidence>
<dbReference type="InterPro" id="IPR022796">
    <property type="entry name" value="Chloroa_b-bind"/>
</dbReference>
<dbReference type="GO" id="GO:0016168">
    <property type="term" value="F:chlorophyll binding"/>
    <property type="evidence" value="ECO:0007669"/>
    <property type="project" value="UniProtKB-KW"/>
</dbReference>
<feature type="binding site" evidence="10">
    <location>
        <position position="24"/>
    </location>
    <ligand>
        <name>chlorophyll a</name>
        <dbReference type="ChEBI" id="CHEBI:58416"/>
        <label>1</label>
    </ligand>
</feature>
<dbReference type="OrthoDB" id="1933047at2759"/>
<feature type="compositionally biased region" description="Gly residues" evidence="12">
    <location>
        <begin position="93"/>
        <end position="104"/>
    </location>
</feature>
<keyword evidence="11" id="KW-0793">Thylakoid</keyword>
<dbReference type="GO" id="GO:0009523">
    <property type="term" value="C:photosystem II"/>
    <property type="evidence" value="ECO:0007669"/>
    <property type="project" value="UniProtKB-KW"/>
</dbReference>
<name>A0A8J5VTU9_ZIZPA</name>
<keyword evidence="14" id="KW-1185">Reference proteome</keyword>
<comment type="function">
    <text evidence="1 11">The light-harvesting complex (LHC) functions as a light receptor, it captures and delivers excitation energy to photosystems with which it is closely associated.</text>
</comment>
<evidence type="ECO:0000256" key="10">
    <source>
        <dbReference type="PIRSR" id="PIRSR601344-1"/>
    </source>
</evidence>
<keyword evidence="11" id="KW-0603">Photosystem I</keyword>
<evidence type="ECO:0000256" key="12">
    <source>
        <dbReference type="SAM" id="MobiDB-lite"/>
    </source>
</evidence>
<comment type="subunit">
    <text evidence="3">The LHC complex consists of chlorophyll a-b binding proteins.</text>
</comment>
<comment type="subcellular location">
    <subcellularLocation>
        <location evidence="2 11">Plastid</location>
        <location evidence="2 11">Chloroplast thylakoid membrane</location>
    </subcellularLocation>
</comment>
<dbReference type="InterPro" id="IPR001344">
    <property type="entry name" value="Chloro_AB-bd_pln"/>
</dbReference>
<evidence type="ECO:0000256" key="2">
    <source>
        <dbReference type="ARBA" id="ARBA00004334"/>
    </source>
</evidence>
<dbReference type="PANTHER" id="PTHR21649">
    <property type="entry name" value="CHLOROPHYLL A/B BINDING PROTEIN"/>
    <property type="match status" value="1"/>
</dbReference>
<accession>A0A8J5VTU9</accession>
<dbReference type="GO" id="GO:0009765">
    <property type="term" value="P:photosynthesis, light harvesting"/>
    <property type="evidence" value="ECO:0007669"/>
    <property type="project" value="InterPro"/>
</dbReference>
<evidence type="ECO:0000256" key="3">
    <source>
        <dbReference type="ARBA" id="ARBA00011769"/>
    </source>
</evidence>
<evidence type="ECO:0000313" key="13">
    <source>
        <dbReference type="EMBL" id="KAG8055144.1"/>
    </source>
</evidence>
<dbReference type="Proteomes" id="UP000729402">
    <property type="component" value="Unassembled WGS sequence"/>
</dbReference>
<feature type="binding site" evidence="10">
    <location>
        <position position="30"/>
    </location>
    <ligand>
        <name>chlorophyll a</name>
        <dbReference type="ChEBI" id="CHEBI:58416"/>
        <label>1</label>
    </ligand>
</feature>
<keyword evidence="4 10" id="KW-0148">Chlorophyll</keyword>
<dbReference type="Pfam" id="PF00504">
    <property type="entry name" value="Chloroa_b-bind"/>
    <property type="match status" value="1"/>
</dbReference>
<sequence>MTPRFATSPLSSYLRGEFPDDYGWDTVGLSTDPETFARNRALEVIHGRWAMLGALGCITPEVLEKWVCVDFKRGDGKGAAPARSETREERATGDGGGARGGSGGRRGRSVRREAGEERAAVLSRSLGASSVAAL</sequence>
<keyword evidence="9 11" id="KW-0157">Chromophore</keyword>
<keyword evidence="6 11" id="KW-0602">Photosynthesis</keyword>
<organism evidence="13 14">
    <name type="scientific">Zizania palustris</name>
    <name type="common">Northern wild rice</name>
    <dbReference type="NCBI Taxonomy" id="103762"/>
    <lineage>
        <taxon>Eukaryota</taxon>
        <taxon>Viridiplantae</taxon>
        <taxon>Streptophyta</taxon>
        <taxon>Embryophyta</taxon>
        <taxon>Tracheophyta</taxon>
        <taxon>Spermatophyta</taxon>
        <taxon>Magnoliopsida</taxon>
        <taxon>Liliopsida</taxon>
        <taxon>Poales</taxon>
        <taxon>Poaceae</taxon>
        <taxon>BOP clade</taxon>
        <taxon>Oryzoideae</taxon>
        <taxon>Oryzeae</taxon>
        <taxon>Zizaniinae</taxon>
        <taxon>Zizania</taxon>
    </lineage>
</organism>
<dbReference type="EMBL" id="JAAALK010000288">
    <property type="protein sequence ID" value="KAG8055144.1"/>
    <property type="molecule type" value="Genomic_DNA"/>
</dbReference>
<keyword evidence="5 11" id="KW-0150">Chloroplast</keyword>
<feature type="region of interest" description="Disordered" evidence="12">
    <location>
        <begin position="73"/>
        <end position="118"/>
    </location>
</feature>
<comment type="caution">
    <text evidence="13">The sequence shown here is derived from an EMBL/GenBank/DDBJ whole genome shotgun (WGS) entry which is preliminary data.</text>
</comment>
<reference evidence="13" key="1">
    <citation type="journal article" date="2021" name="bioRxiv">
        <title>Whole Genome Assembly and Annotation of Northern Wild Rice, Zizania palustris L., Supports a Whole Genome Duplication in the Zizania Genus.</title>
        <authorList>
            <person name="Haas M."/>
            <person name="Kono T."/>
            <person name="Macchietto M."/>
            <person name="Millas R."/>
            <person name="McGilp L."/>
            <person name="Shao M."/>
            <person name="Duquette J."/>
            <person name="Hirsch C.N."/>
            <person name="Kimball J."/>
        </authorList>
    </citation>
    <scope>NUCLEOTIDE SEQUENCE</scope>
    <source>
        <tissue evidence="13">Fresh leaf tissue</tissue>
    </source>
</reference>
<dbReference type="GO" id="GO:0009522">
    <property type="term" value="C:photosystem I"/>
    <property type="evidence" value="ECO:0007669"/>
    <property type="project" value="UniProtKB-KW"/>
</dbReference>
<gene>
    <name evidence="13" type="ORF">GUJ93_ZPchr0001g29927</name>
</gene>
<evidence type="ECO:0000256" key="7">
    <source>
        <dbReference type="ARBA" id="ARBA00022640"/>
    </source>
</evidence>
<evidence type="ECO:0000256" key="9">
    <source>
        <dbReference type="ARBA" id="ARBA00022991"/>
    </source>
</evidence>
<evidence type="ECO:0000256" key="5">
    <source>
        <dbReference type="ARBA" id="ARBA00022528"/>
    </source>
</evidence>
<evidence type="ECO:0000256" key="1">
    <source>
        <dbReference type="ARBA" id="ARBA00003803"/>
    </source>
</evidence>
<dbReference type="GO" id="GO:0009535">
    <property type="term" value="C:chloroplast thylakoid membrane"/>
    <property type="evidence" value="ECO:0007669"/>
    <property type="project" value="UniProtKB-SubCell"/>
</dbReference>
<evidence type="ECO:0000256" key="6">
    <source>
        <dbReference type="ARBA" id="ARBA00022531"/>
    </source>
</evidence>
<evidence type="ECO:0000256" key="4">
    <source>
        <dbReference type="ARBA" id="ARBA00022494"/>
    </source>
</evidence>
<keyword evidence="8" id="KW-0809">Transit peptide</keyword>
<comment type="similarity">
    <text evidence="11">Belongs to the light-harvesting chlorophyll a/b-binding (LHC) protein family.</text>
</comment>
<feature type="binding site" evidence="10">
    <location>
        <position position="46"/>
    </location>
    <ligand>
        <name>chlorophyll a</name>
        <dbReference type="ChEBI" id="CHEBI:58416"/>
        <label>1</label>
    </ligand>
</feature>
<feature type="binding site" description="axial binding residue" evidence="10">
    <location>
        <position position="48"/>
    </location>
    <ligand>
        <name>chlorophyll b</name>
        <dbReference type="ChEBI" id="CHEBI:61721"/>
        <label>1</label>
    </ligand>
    <ligandPart>
        <name>Mg</name>
        <dbReference type="ChEBI" id="CHEBI:25107"/>
    </ligandPart>
</feature>
<evidence type="ECO:0000313" key="14">
    <source>
        <dbReference type="Proteomes" id="UP000729402"/>
    </source>
</evidence>
<proteinExistence type="inferred from homology"/>
<dbReference type="AlphaFoldDB" id="A0A8J5VTU9"/>
<reference evidence="13" key="2">
    <citation type="submission" date="2021-02" db="EMBL/GenBank/DDBJ databases">
        <authorList>
            <person name="Kimball J.A."/>
            <person name="Haas M.W."/>
            <person name="Macchietto M."/>
            <person name="Kono T."/>
            <person name="Duquette J."/>
            <person name="Shao M."/>
        </authorList>
    </citation>
    <scope>NUCLEOTIDE SEQUENCE</scope>
    <source>
        <tissue evidence="13">Fresh leaf tissue</tissue>
    </source>
</reference>
<keyword evidence="7 11" id="KW-0934">Plastid</keyword>
<keyword evidence="11" id="KW-0604">Photosystem II</keyword>
<feature type="binding site" evidence="10">
    <location>
        <position position="43"/>
    </location>
    <ligand>
        <name>chlorophyll a</name>
        <dbReference type="ChEBI" id="CHEBI:58416"/>
        <label>1</label>
    </ligand>
</feature>
<evidence type="ECO:0000256" key="11">
    <source>
        <dbReference type="RuleBase" id="RU363080"/>
    </source>
</evidence>
<protein>
    <recommendedName>
        <fullName evidence="11">Chlorophyll a-b binding protein, chloroplastic</fullName>
    </recommendedName>
</protein>